<keyword evidence="1 5" id="KW-0489">Methyltransferase</keyword>
<proteinExistence type="inferred from homology"/>
<dbReference type="NCBIfam" id="TIGR00675">
    <property type="entry name" value="dcm"/>
    <property type="match status" value="1"/>
</dbReference>
<evidence type="ECO:0000256" key="4">
    <source>
        <dbReference type="ARBA" id="ARBA00022747"/>
    </source>
</evidence>
<dbReference type="PANTHER" id="PTHR10629:SF52">
    <property type="entry name" value="DNA (CYTOSINE-5)-METHYLTRANSFERASE 1"/>
    <property type="match status" value="1"/>
</dbReference>
<dbReference type="SUPFAM" id="SSF53335">
    <property type="entry name" value="S-adenosyl-L-methionine-dependent methyltransferases"/>
    <property type="match status" value="1"/>
</dbReference>
<dbReference type="PROSITE" id="PS00094">
    <property type="entry name" value="C5_MTASE_1"/>
    <property type="match status" value="1"/>
</dbReference>
<sequence length="200" mass="22895">MNIVSLFCGCGGLDLGLKKAGHKIIWANDFDKDSIKTYIENIAEIDEEVICKSILDIPSESIPDCDLVIGGFPCQGFSVANPYRNEKDKRNFLYEELLRIVHDKNPKYFLGENVQGITNLGGYETVDDRKNKLGKIFKMILNDFHKIGYNIEWKILNAADYGIPQLRKRMVMVGVRKDIDLKFKFPSITHAPREKKETHN</sequence>
<dbReference type="GO" id="GO:0032259">
    <property type="term" value="P:methylation"/>
    <property type="evidence" value="ECO:0007669"/>
    <property type="project" value="UniProtKB-KW"/>
</dbReference>
<evidence type="ECO:0000256" key="6">
    <source>
        <dbReference type="RuleBase" id="RU000416"/>
    </source>
</evidence>
<evidence type="ECO:0000256" key="1">
    <source>
        <dbReference type="ARBA" id="ARBA00022603"/>
    </source>
</evidence>
<reference evidence="9" key="1">
    <citation type="submission" date="2017-09" db="EMBL/GenBank/DDBJ databases">
        <title>Depth-based differentiation of microbial function through sediment-hosted aquifers and enrichment of novel symbionts in the deep terrestrial subsurface.</title>
        <authorList>
            <person name="Probst A.J."/>
            <person name="Ladd B."/>
            <person name="Jarett J.K."/>
            <person name="Geller-Mcgrath D.E."/>
            <person name="Sieber C.M.K."/>
            <person name="Emerson J.B."/>
            <person name="Anantharaman K."/>
            <person name="Thomas B.C."/>
            <person name="Malmstrom R."/>
            <person name="Stieglmeier M."/>
            <person name="Klingl A."/>
            <person name="Woyke T."/>
            <person name="Ryan C.M."/>
            <person name="Banfield J.F."/>
        </authorList>
    </citation>
    <scope>NUCLEOTIDE SEQUENCE [LARGE SCALE GENOMIC DNA]</scope>
</reference>
<evidence type="ECO:0000256" key="3">
    <source>
        <dbReference type="ARBA" id="ARBA00022691"/>
    </source>
</evidence>
<dbReference type="Gene3D" id="3.40.50.150">
    <property type="entry name" value="Vaccinia Virus protein VP39"/>
    <property type="match status" value="1"/>
</dbReference>
<dbReference type="Gene3D" id="3.90.120.10">
    <property type="entry name" value="DNA Methylase, subunit A, domain 2"/>
    <property type="match status" value="1"/>
</dbReference>
<dbReference type="PROSITE" id="PS51679">
    <property type="entry name" value="SAM_MT_C5"/>
    <property type="match status" value="1"/>
</dbReference>
<dbReference type="AlphaFoldDB" id="A0A2M7W3R1"/>
<dbReference type="PRINTS" id="PR00105">
    <property type="entry name" value="C5METTRFRASE"/>
</dbReference>
<dbReference type="EC" id="2.1.1.37" evidence="7"/>
<keyword evidence="4" id="KW-0680">Restriction system</keyword>
<accession>A0A2M7W3R1</accession>
<evidence type="ECO:0000313" key="8">
    <source>
        <dbReference type="EMBL" id="PJA20221.1"/>
    </source>
</evidence>
<protein>
    <recommendedName>
        <fullName evidence="7">Cytosine-specific methyltransferase</fullName>
        <ecNumber evidence="7">2.1.1.37</ecNumber>
    </recommendedName>
</protein>
<dbReference type="GO" id="GO:0003886">
    <property type="term" value="F:DNA (cytosine-5-)-methyltransferase activity"/>
    <property type="evidence" value="ECO:0007669"/>
    <property type="project" value="UniProtKB-EC"/>
</dbReference>
<dbReference type="Pfam" id="PF00145">
    <property type="entry name" value="DNA_methylase"/>
    <property type="match status" value="1"/>
</dbReference>
<dbReference type="InterPro" id="IPR050390">
    <property type="entry name" value="C5-Methyltransferase"/>
</dbReference>
<evidence type="ECO:0000256" key="5">
    <source>
        <dbReference type="PROSITE-ProRule" id="PRU01016"/>
    </source>
</evidence>
<dbReference type="GO" id="GO:0009307">
    <property type="term" value="P:DNA restriction-modification system"/>
    <property type="evidence" value="ECO:0007669"/>
    <property type="project" value="UniProtKB-KW"/>
</dbReference>
<evidence type="ECO:0000256" key="2">
    <source>
        <dbReference type="ARBA" id="ARBA00022679"/>
    </source>
</evidence>
<name>A0A2M7W3R1_9BACT</name>
<dbReference type="GO" id="GO:0003677">
    <property type="term" value="F:DNA binding"/>
    <property type="evidence" value="ECO:0007669"/>
    <property type="project" value="TreeGrafter"/>
</dbReference>
<comment type="similarity">
    <text evidence="5 6">Belongs to the class I-like SAM-binding methyltransferase superfamily. C5-methyltransferase family.</text>
</comment>
<evidence type="ECO:0000313" key="9">
    <source>
        <dbReference type="Proteomes" id="UP000230137"/>
    </source>
</evidence>
<keyword evidence="3 5" id="KW-0949">S-adenosyl-L-methionine</keyword>
<comment type="caution">
    <text evidence="8">The sequence shown here is derived from an EMBL/GenBank/DDBJ whole genome shotgun (WGS) entry which is preliminary data.</text>
</comment>
<dbReference type="InterPro" id="IPR018117">
    <property type="entry name" value="C5_DNA_meth_AS"/>
</dbReference>
<dbReference type="Proteomes" id="UP000230137">
    <property type="component" value="Unassembled WGS sequence"/>
</dbReference>
<evidence type="ECO:0000256" key="7">
    <source>
        <dbReference type="RuleBase" id="RU000417"/>
    </source>
</evidence>
<gene>
    <name evidence="8" type="ORF">COX60_02330</name>
</gene>
<dbReference type="GO" id="GO:0044027">
    <property type="term" value="P:negative regulation of gene expression via chromosomal CpG island methylation"/>
    <property type="evidence" value="ECO:0007669"/>
    <property type="project" value="TreeGrafter"/>
</dbReference>
<organism evidence="8 9">
    <name type="scientific">Candidatus Berkelbacteria bacterium CG_4_10_14_0_2_um_filter_35_9_33_12</name>
    <dbReference type="NCBI Taxonomy" id="1974499"/>
    <lineage>
        <taxon>Bacteria</taxon>
        <taxon>Candidatus Berkelbacteria</taxon>
    </lineage>
</organism>
<keyword evidence="2 5" id="KW-0808">Transferase</keyword>
<comment type="catalytic activity">
    <reaction evidence="7">
        <text>a 2'-deoxycytidine in DNA + S-adenosyl-L-methionine = a 5-methyl-2'-deoxycytidine in DNA + S-adenosyl-L-homocysteine + H(+)</text>
        <dbReference type="Rhea" id="RHEA:13681"/>
        <dbReference type="Rhea" id="RHEA-COMP:11369"/>
        <dbReference type="Rhea" id="RHEA-COMP:11370"/>
        <dbReference type="ChEBI" id="CHEBI:15378"/>
        <dbReference type="ChEBI" id="CHEBI:57856"/>
        <dbReference type="ChEBI" id="CHEBI:59789"/>
        <dbReference type="ChEBI" id="CHEBI:85452"/>
        <dbReference type="ChEBI" id="CHEBI:85454"/>
        <dbReference type="EC" id="2.1.1.37"/>
    </reaction>
</comment>
<dbReference type="EMBL" id="PFQF01000033">
    <property type="protein sequence ID" value="PJA20221.1"/>
    <property type="molecule type" value="Genomic_DNA"/>
</dbReference>
<dbReference type="InterPro" id="IPR001525">
    <property type="entry name" value="C5_MeTfrase"/>
</dbReference>
<dbReference type="InterPro" id="IPR029063">
    <property type="entry name" value="SAM-dependent_MTases_sf"/>
</dbReference>
<dbReference type="PANTHER" id="PTHR10629">
    <property type="entry name" value="CYTOSINE-SPECIFIC METHYLTRANSFERASE"/>
    <property type="match status" value="1"/>
</dbReference>
<feature type="active site" evidence="5">
    <location>
        <position position="74"/>
    </location>
</feature>